<dbReference type="InterPro" id="IPR006270">
    <property type="entry name" value="Strep_his_triad_rpt"/>
</dbReference>
<evidence type="ECO:0000256" key="2">
    <source>
        <dbReference type="SAM" id="SignalP"/>
    </source>
</evidence>
<organism evidence="3 4">
    <name type="scientific">Streptococcus anginosus</name>
    <dbReference type="NCBI Taxonomy" id="1328"/>
    <lineage>
        <taxon>Bacteria</taxon>
        <taxon>Bacillati</taxon>
        <taxon>Bacillota</taxon>
        <taxon>Bacilli</taxon>
        <taxon>Lactobacillales</taxon>
        <taxon>Streptococcaceae</taxon>
        <taxon>Streptococcus</taxon>
        <taxon>Streptococcus anginosus group</taxon>
    </lineage>
</organism>
<comment type="caution">
    <text evidence="3">The sequence shown here is derived from an EMBL/GenBank/DDBJ whole genome shotgun (WGS) entry which is preliminary data.</text>
</comment>
<dbReference type="SUPFAM" id="SSF142887">
    <property type="entry name" value="PhtA domain-like"/>
    <property type="match status" value="1"/>
</dbReference>
<dbReference type="PROSITE" id="PS51257">
    <property type="entry name" value="PROKAR_LIPOPROTEIN"/>
    <property type="match status" value="1"/>
</dbReference>
<dbReference type="InterPro" id="IPR037228">
    <property type="entry name" value="PhtA_dom_sf"/>
</dbReference>
<accession>A0AAW5TG83</accession>
<name>A0AAW5TG83_STRAP</name>
<feature type="chain" id="PRO_5043644382" evidence="2">
    <location>
        <begin position="22"/>
        <end position="117"/>
    </location>
</feature>
<dbReference type="EMBL" id="JAPAIK010000028">
    <property type="protein sequence ID" value="MCW1072427.1"/>
    <property type="molecule type" value="Genomic_DNA"/>
</dbReference>
<evidence type="ECO:0000313" key="4">
    <source>
        <dbReference type="Proteomes" id="UP001208853"/>
    </source>
</evidence>
<feature type="signal peptide" evidence="2">
    <location>
        <begin position="1"/>
        <end position="21"/>
    </location>
</feature>
<sequence length="117" mass="12865">MKYKKLWALAGIALSCNLLLTACYFNSSSKSRDKVTSKQGVKKKHSNAKKGQVPGVDKPTDDSFLFTSESQIKARTSDGLILDHDGHTHFIFYSDLKNSKWAYLIPKNGQAPSTAAA</sequence>
<feature type="region of interest" description="Disordered" evidence="1">
    <location>
        <begin position="29"/>
        <end position="56"/>
    </location>
</feature>
<dbReference type="AlphaFoldDB" id="A0AAW5TG83"/>
<proteinExistence type="predicted"/>
<dbReference type="Proteomes" id="UP001208853">
    <property type="component" value="Unassembled WGS sequence"/>
</dbReference>
<gene>
    <name evidence="3" type="ORF">OJ930_05125</name>
</gene>
<reference evidence="3" key="1">
    <citation type="submission" date="2022-10" db="EMBL/GenBank/DDBJ databases">
        <title>Comparative genomic study of S. anginosus.</title>
        <authorList>
            <person name="Prasad A."/>
            <person name="Ene A."/>
            <person name="Jablonska S."/>
            <person name="Du J."/>
            <person name="Wolfe A.J."/>
            <person name="Putonti C."/>
        </authorList>
    </citation>
    <scope>NUCLEOTIDE SEQUENCE</scope>
    <source>
        <strain evidence="3">UMB6888</strain>
    </source>
</reference>
<evidence type="ECO:0000313" key="3">
    <source>
        <dbReference type="EMBL" id="MCW1072427.1"/>
    </source>
</evidence>
<protein>
    <submittedName>
        <fullName evidence="3">Pneumococcal-type histidine triad protein</fullName>
    </submittedName>
</protein>
<dbReference type="RefSeq" id="WP_024052292.1">
    <property type="nucleotide sequence ID" value="NZ_PKIM01000001.1"/>
</dbReference>
<dbReference type="Gene3D" id="3.10.50.90">
    <property type="match status" value="1"/>
</dbReference>
<keyword evidence="2" id="KW-0732">Signal</keyword>
<evidence type="ECO:0000256" key="1">
    <source>
        <dbReference type="SAM" id="MobiDB-lite"/>
    </source>
</evidence>
<dbReference type="Pfam" id="PF04270">
    <property type="entry name" value="Strep_his_triad"/>
    <property type="match status" value="1"/>
</dbReference>